<dbReference type="InterPro" id="IPR007263">
    <property type="entry name" value="DCC1-like"/>
</dbReference>
<dbReference type="GO" id="GO:0012505">
    <property type="term" value="C:endomembrane system"/>
    <property type="evidence" value="ECO:0007669"/>
    <property type="project" value="UniProtKB-SubCell"/>
</dbReference>
<accession>A0A2P8H4Y4</accession>
<feature type="transmembrane region" description="Helical" evidence="5">
    <location>
        <begin position="170"/>
        <end position="190"/>
    </location>
</feature>
<feature type="transmembrane region" description="Helical" evidence="5">
    <location>
        <begin position="257"/>
        <end position="286"/>
    </location>
</feature>
<dbReference type="Proteomes" id="UP000242310">
    <property type="component" value="Unassembled WGS sequence"/>
</dbReference>
<reference evidence="7 8" key="1">
    <citation type="submission" date="2018-03" db="EMBL/GenBank/DDBJ databases">
        <title>Genomic Encyclopedia of Type Strains, Phase III (KMG-III): the genomes of soil and plant-associated and newly described type strains.</title>
        <authorList>
            <person name="Whitman W."/>
        </authorList>
    </citation>
    <scope>NUCLEOTIDE SEQUENCE [LARGE SCALE GENOMIC DNA]</scope>
    <source>
        <strain evidence="7 8">CGMCC 1.07653</strain>
    </source>
</reference>
<proteinExistence type="predicted"/>
<feature type="domain" description="HTTM-like" evidence="6">
    <location>
        <begin position="16"/>
        <end position="295"/>
    </location>
</feature>
<feature type="transmembrane region" description="Helical" evidence="5">
    <location>
        <begin position="130"/>
        <end position="149"/>
    </location>
</feature>
<dbReference type="InterPro" id="IPR052964">
    <property type="entry name" value="Sporulation_signal_mat"/>
</dbReference>
<dbReference type="EMBL" id="PYAV01000020">
    <property type="protein sequence ID" value="PSL41263.1"/>
    <property type="molecule type" value="Genomic_DNA"/>
</dbReference>
<evidence type="ECO:0000313" key="8">
    <source>
        <dbReference type="Proteomes" id="UP000242310"/>
    </source>
</evidence>
<sequence length="463" mass="54408">MNVFRWDNKHLIEGLYQPKFLIGASLLRIALGVITLYIYLIHYQQRYALWHDSGYLSHAEYLETTITLPFSLYAYHTSLIYFDIIFHLGIIVAILFTLGYRTRLTSIFQFVFIWSLFERNGVILDGGDNILRIVLFYFIFIASSHYFSIHSSVTRKDMLSSFPEVKKIRNLVHNLAVFACAFQLIILYFMSGVYQVMGEMWQNGTALYYILQVEQFSMPYAQDLLSSNLYLMVFATYFSIVIKLGFPFMLWNRYTKYIAIICMFSFHIGIMFGMGLVTFSLIMIALECILISDKEYRALRHKISLIPRLMLSWMRYRTRSLRRRTFVTRKRMIIFYDSWCPLCQQVARRIRALDTLGLIQLKTFRDPVVVNAYKLDPQAANTRMIGIIEEKKQQTEGFSTFFAMFKRIPLMWWSLPILWIALKTGLGSTLYDYVASSRKIIPVGHCEENCSIWEQPGKEKKNV</sequence>
<dbReference type="PANTHER" id="PTHR39535:SF2">
    <property type="entry name" value="HTTM DOMAIN-CONTAINING PROTEIN"/>
    <property type="match status" value="1"/>
</dbReference>
<evidence type="ECO:0000256" key="4">
    <source>
        <dbReference type="ARBA" id="ARBA00023136"/>
    </source>
</evidence>
<evidence type="ECO:0000256" key="3">
    <source>
        <dbReference type="ARBA" id="ARBA00022989"/>
    </source>
</evidence>
<protein>
    <submittedName>
        <fullName evidence="7">Putative DCC family thiol-disulfide oxidoreductase YuxK</fullName>
    </submittedName>
</protein>
<dbReference type="InterPro" id="IPR011020">
    <property type="entry name" value="HTTM-like"/>
</dbReference>
<feature type="transmembrane region" description="Helical" evidence="5">
    <location>
        <begin position="229"/>
        <end position="250"/>
    </location>
</feature>
<evidence type="ECO:0000256" key="5">
    <source>
        <dbReference type="SAM" id="Phobius"/>
    </source>
</evidence>
<keyword evidence="3 5" id="KW-1133">Transmembrane helix</keyword>
<comment type="caution">
    <text evidence="7">The sequence shown here is derived from an EMBL/GenBank/DDBJ whole genome shotgun (WGS) entry which is preliminary data.</text>
</comment>
<feature type="transmembrane region" description="Helical" evidence="5">
    <location>
        <begin position="20"/>
        <end position="40"/>
    </location>
</feature>
<dbReference type="SMART" id="SM00752">
    <property type="entry name" value="HTTM"/>
    <property type="match status" value="1"/>
</dbReference>
<feature type="transmembrane region" description="Helical" evidence="5">
    <location>
        <begin position="79"/>
        <end position="100"/>
    </location>
</feature>
<keyword evidence="4 5" id="KW-0472">Membrane</keyword>
<dbReference type="GO" id="GO:0015035">
    <property type="term" value="F:protein-disulfide reductase activity"/>
    <property type="evidence" value="ECO:0007669"/>
    <property type="project" value="InterPro"/>
</dbReference>
<evidence type="ECO:0000259" key="6">
    <source>
        <dbReference type="SMART" id="SM00752"/>
    </source>
</evidence>
<gene>
    <name evidence="7" type="ORF">B0H94_1209</name>
</gene>
<dbReference type="PANTHER" id="PTHR39535">
    <property type="entry name" value="SPORULATION-DELAYING PROTEIN SDPB"/>
    <property type="match status" value="1"/>
</dbReference>
<keyword evidence="8" id="KW-1185">Reference proteome</keyword>
<keyword evidence="2 5" id="KW-0812">Transmembrane</keyword>
<evidence type="ECO:0000256" key="2">
    <source>
        <dbReference type="ARBA" id="ARBA00022692"/>
    </source>
</evidence>
<dbReference type="RefSeq" id="WP_106589966.1">
    <property type="nucleotide sequence ID" value="NZ_PYAV01000020.1"/>
</dbReference>
<evidence type="ECO:0000256" key="1">
    <source>
        <dbReference type="ARBA" id="ARBA00004127"/>
    </source>
</evidence>
<name>A0A2P8H4Y4_9BACI</name>
<evidence type="ECO:0000313" key="7">
    <source>
        <dbReference type="EMBL" id="PSL41263.1"/>
    </source>
</evidence>
<feature type="transmembrane region" description="Helical" evidence="5">
    <location>
        <begin position="410"/>
        <end position="431"/>
    </location>
</feature>
<dbReference type="Pfam" id="PF04134">
    <property type="entry name" value="DCC1-like"/>
    <property type="match status" value="1"/>
</dbReference>
<comment type="subcellular location">
    <subcellularLocation>
        <location evidence="1">Endomembrane system</location>
        <topology evidence="1">Multi-pass membrane protein</topology>
    </subcellularLocation>
</comment>
<dbReference type="OrthoDB" id="1260738at2"/>
<organism evidence="7 8">
    <name type="scientific">Salsuginibacillus halophilus</name>
    <dbReference type="NCBI Taxonomy" id="517424"/>
    <lineage>
        <taxon>Bacteria</taxon>
        <taxon>Bacillati</taxon>
        <taxon>Bacillota</taxon>
        <taxon>Bacilli</taxon>
        <taxon>Bacillales</taxon>
        <taxon>Bacillaceae</taxon>
        <taxon>Salsuginibacillus</taxon>
    </lineage>
</organism>
<dbReference type="AlphaFoldDB" id="A0A2P8H4Y4"/>